<keyword evidence="2" id="KW-1185">Reference proteome</keyword>
<name>A0A5J4NVK6_9TREM</name>
<accession>A0A5J4NVK6</accession>
<dbReference type="Proteomes" id="UP000324629">
    <property type="component" value="Unassembled WGS sequence"/>
</dbReference>
<organism evidence="1 2">
    <name type="scientific">Paragonimus westermani</name>
    <dbReference type="NCBI Taxonomy" id="34504"/>
    <lineage>
        <taxon>Eukaryota</taxon>
        <taxon>Metazoa</taxon>
        <taxon>Spiralia</taxon>
        <taxon>Lophotrochozoa</taxon>
        <taxon>Platyhelminthes</taxon>
        <taxon>Trematoda</taxon>
        <taxon>Digenea</taxon>
        <taxon>Plagiorchiida</taxon>
        <taxon>Troglotremata</taxon>
        <taxon>Troglotrematidae</taxon>
        <taxon>Paragonimus</taxon>
    </lineage>
</organism>
<dbReference type="EMBL" id="QNGE01000668">
    <property type="protein sequence ID" value="KAA3679675.1"/>
    <property type="molecule type" value="Genomic_DNA"/>
</dbReference>
<comment type="caution">
    <text evidence="1">The sequence shown here is derived from an EMBL/GenBank/DDBJ whole genome shotgun (WGS) entry which is preliminary data.</text>
</comment>
<evidence type="ECO:0000313" key="1">
    <source>
        <dbReference type="EMBL" id="KAA3679675.1"/>
    </source>
</evidence>
<evidence type="ECO:0000313" key="2">
    <source>
        <dbReference type="Proteomes" id="UP000324629"/>
    </source>
</evidence>
<dbReference type="AlphaFoldDB" id="A0A5J4NVK6"/>
<reference evidence="1 2" key="1">
    <citation type="journal article" date="2019" name="Gigascience">
        <title>Whole-genome sequence of the oriental lung fluke Paragonimus westermani.</title>
        <authorList>
            <person name="Oey H."/>
            <person name="Zakrzewski M."/>
            <person name="Narain K."/>
            <person name="Devi K.R."/>
            <person name="Agatsuma T."/>
            <person name="Nawaratna S."/>
            <person name="Gobert G.N."/>
            <person name="Jones M.K."/>
            <person name="Ragan M.A."/>
            <person name="McManus D.P."/>
            <person name="Krause L."/>
        </authorList>
    </citation>
    <scope>NUCLEOTIDE SEQUENCE [LARGE SCALE GENOMIC DNA]</scope>
    <source>
        <strain evidence="1 2">IND2009</strain>
    </source>
</reference>
<proteinExistence type="predicted"/>
<sequence>MHPLDCNVTVSYHMSSEPCRRSTGKTLLHRIFQCFSIQPEPSPSESENQGIVSPKTDCIETSCYTSSNETEQAASGRGDVLTNEVQATCGFIDISVGECARSPSVNKTARTNLPAVYNIQESQNNNIVINIRSLNRPPTILKHLLENEISLTGDDYVFSKGDIGTNVKISSGNSGEPASVLSKFPIRIDSIVYAANQVASVSQLLSNAITVLKQHACSEYMQSIKDKETVINASTNQSTTANGLNYAPVPLLEDYPAEILSDIPPLR</sequence>
<protein>
    <submittedName>
        <fullName evidence="1">Uncharacterized protein</fullName>
    </submittedName>
</protein>
<gene>
    <name evidence="1" type="ORF">DEA37_0006209</name>
</gene>